<name>A0A840G9S9_RHOTE</name>
<evidence type="ECO:0000256" key="6">
    <source>
        <dbReference type="ARBA" id="ARBA00023136"/>
    </source>
</evidence>
<evidence type="ECO:0000256" key="2">
    <source>
        <dbReference type="ARBA" id="ARBA00009784"/>
    </source>
</evidence>
<comment type="similarity">
    <text evidence="2 7">Belongs to the UPF0056 (MarC) family.</text>
</comment>
<comment type="caution">
    <text evidence="8">The sequence shown here is derived from an EMBL/GenBank/DDBJ whole genome shotgun (WGS) entry which is preliminary data.</text>
</comment>
<evidence type="ECO:0000256" key="5">
    <source>
        <dbReference type="ARBA" id="ARBA00022989"/>
    </source>
</evidence>
<feature type="transmembrane region" description="Helical" evidence="7">
    <location>
        <begin position="174"/>
        <end position="195"/>
    </location>
</feature>
<dbReference type="PANTHER" id="PTHR33508:SF10">
    <property type="entry name" value="UPF0056 INNER MEMBRANE PROTEIN YHGN"/>
    <property type="match status" value="1"/>
</dbReference>
<dbReference type="AlphaFoldDB" id="A0A840G9S9"/>
<keyword evidence="5 7" id="KW-1133">Transmembrane helix</keyword>
<evidence type="ECO:0000256" key="1">
    <source>
        <dbReference type="ARBA" id="ARBA00004651"/>
    </source>
</evidence>
<dbReference type="PANTHER" id="PTHR33508">
    <property type="entry name" value="UPF0056 MEMBRANE PROTEIN YHCE"/>
    <property type="match status" value="1"/>
</dbReference>
<keyword evidence="6 7" id="KW-0472">Membrane</keyword>
<keyword evidence="3" id="KW-1003">Cell membrane</keyword>
<evidence type="ECO:0000256" key="3">
    <source>
        <dbReference type="ARBA" id="ARBA00022475"/>
    </source>
</evidence>
<dbReference type="Proteomes" id="UP000587070">
    <property type="component" value="Unassembled WGS sequence"/>
</dbReference>
<feature type="transmembrane region" description="Helical" evidence="7">
    <location>
        <begin position="40"/>
        <end position="63"/>
    </location>
</feature>
<feature type="transmembrane region" description="Helical" evidence="7">
    <location>
        <begin position="107"/>
        <end position="129"/>
    </location>
</feature>
<comment type="caution">
    <text evidence="7">Lacks conserved residue(s) required for the propagation of feature annotation.</text>
</comment>
<organism evidence="8 9">
    <name type="scientific">Rhodocyclus tenuis</name>
    <name type="common">Rhodospirillum tenue</name>
    <dbReference type="NCBI Taxonomy" id="1066"/>
    <lineage>
        <taxon>Bacteria</taxon>
        <taxon>Pseudomonadati</taxon>
        <taxon>Pseudomonadota</taxon>
        <taxon>Betaproteobacteria</taxon>
        <taxon>Rhodocyclales</taxon>
        <taxon>Rhodocyclaceae</taxon>
        <taxon>Rhodocyclus</taxon>
    </lineage>
</organism>
<feature type="transmembrane region" description="Helical" evidence="7">
    <location>
        <begin position="75"/>
        <end position="95"/>
    </location>
</feature>
<keyword evidence="4 7" id="KW-0812">Transmembrane</keyword>
<proteinExistence type="inferred from homology"/>
<accession>A0A840G9S9</accession>
<reference evidence="8 9" key="1">
    <citation type="submission" date="2020-08" db="EMBL/GenBank/DDBJ databases">
        <title>Genome sequencing of Purple Non-Sulfur Bacteria from various extreme environments.</title>
        <authorList>
            <person name="Mayer M."/>
        </authorList>
    </citation>
    <scope>NUCLEOTIDE SEQUENCE [LARGE SCALE GENOMIC DNA]</scope>
    <source>
        <strain evidence="8 9">2761</strain>
    </source>
</reference>
<protein>
    <recommendedName>
        <fullName evidence="7">UPF0056 membrane protein</fullName>
    </recommendedName>
</protein>
<dbReference type="OrthoDB" id="21094at2"/>
<gene>
    <name evidence="8" type="ORF">GGD90_002613</name>
</gene>
<dbReference type="RefSeq" id="WP_153117515.1">
    <property type="nucleotide sequence ID" value="NZ_JACIGE010000010.1"/>
</dbReference>
<dbReference type="NCBIfam" id="TIGR00427">
    <property type="entry name" value="NAAT family transporter"/>
    <property type="match status" value="1"/>
</dbReference>
<dbReference type="GO" id="GO:0005886">
    <property type="term" value="C:plasma membrane"/>
    <property type="evidence" value="ECO:0007669"/>
    <property type="project" value="UniProtKB-SubCell"/>
</dbReference>
<evidence type="ECO:0000256" key="4">
    <source>
        <dbReference type="ARBA" id="ARBA00022692"/>
    </source>
</evidence>
<evidence type="ECO:0000313" key="9">
    <source>
        <dbReference type="Proteomes" id="UP000587070"/>
    </source>
</evidence>
<dbReference type="Pfam" id="PF01914">
    <property type="entry name" value="MarC"/>
    <property type="match status" value="1"/>
</dbReference>
<feature type="transmembrane region" description="Helical" evidence="7">
    <location>
        <begin position="136"/>
        <end position="159"/>
    </location>
</feature>
<comment type="subcellular location">
    <subcellularLocation>
        <location evidence="1 7">Cell membrane</location>
        <topology evidence="1 7">Multi-pass membrane protein</topology>
    </subcellularLocation>
</comment>
<dbReference type="EMBL" id="JACIGE010000010">
    <property type="protein sequence ID" value="MBB4248221.1"/>
    <property type="molecule type" value="Genomic_DNA"/>
</dbReference>
<sequence length="203" mass="21468">MGHDFLSSVFLLLLLLDPLGNVPVFLSLLKDLPPARRRHIVLRECAVAGVVLIVFVFVGDALLKLMHLSDPALEISGGIILFLIAMGMVFPRPPLADSDVAANGEPFIVPLAIPMIAGPAALATVLLASRQAEQPWLLVAAIVVAILASTLILLAAGWLSRIFGKSGLQAMERLMGLVLTAMAVQMLISGIRIAFNLAPASIP</sequence>
<dbReference type="InterPro" id="IPR002771">
    <property type="entry name" value="Multi_antbiot-R_MarC"/>
</dbReference>
<evidence type="ECO:0000256" key="7">
    <source>
        <dbReference type="RuleBase" id="RU362048"/>
    </source>
</evidence>
<evidence type="ECO:0000313" key="8">
    <source>
        <dbReference type="EMBL" id="MBB4248221.1"/>
    </source>
</evidence>
<keyword evidence="9" id="KW-1185">Reference proteome</keyword>